<evidence type="ECO:0000256" key="1">
    <source>
        <dbReference type="SAM" id="Phobius"/>
    </source>
</evidence>
<evidence type="ECO:0000313" key="2">
    <source>
        <dbReference type="EMBL" id="EAY29795.1"/>
    </source>
</evidence>
<comment type="caution">
    <text evidence="2">The sequence shown here is derived from an EMBL/GenBank/DDBJ whole genome shotgun (WGS) entry which is preliminary data.</text>
</comment>
<feature type="transmembrane region" description="Helical" evidence="1">
    <location>
        <begin position="191"/>
        <end position="210"/>
    </location>
</feature>
<dbReference type="AlphaFoldDB" id="A1ZIC7"/>
<proteinExistence type="predicted"/>
<organism evidence="2 3">
    <name type="scientific">Microscilla marina ATCC 23134</name>
    <dbReference type="NCBI Taxonomy" id="313606"/>
    <lineage>
        <taxon>Bacteria</taxon>
        <taxon>Pseudomonadati</taxon>
        <taxon>Bacteroidota</taxon>
        <taxon>Cytophagia</taxon>
        <taxon>Cytophagales</taxon>
        <taxon>Microscillaceae</taxon>
        <taxon>Microscilla</taxon>
    </lineage>
</organism>
<feature type="transmembrane region" description="Helical" evidence="1">
    <location>
        <begin position="219"/>
        <end position="238"/>
    </location>
</feature>
<protein>
    <submittedName>
        <fullName evidence="2">Uncharacterized protein</fullName>
    </submittedName>
</protein>
<sequence>MTSINSIIHSLLIERQDTQTIIAHLVTEHGLEKDQATQVVINTLEEIEEVSSHANIRPMLYTRILQAMEGKQDHQARVRHLLKEYGSFANDDDDIENTLSAIMAGRNLHKTKKEAKEKLASVDDEIKEKVLFWRNNAFPNNEIIEKLIKKYQLPEDEAKHIVKTIHLYKSNEVRTEVKEMEKAVEHSNNKYIGAILMVVGVLVTICLFVFDEEGDFEDYIIYAIGLAISGFIQMMAGWNKRAYQND</sequence>
<name>A1ZIC7_MICM2</name>
<dbReference type="SUPFAM" id="SSF58100">
    <property type="entry name" value="Bacterial hemolysins"/>
    <property type="match status" value="1"/>
</dbReference>
<gene>
    <name evidence="2" type="ORF">M23134_05667</name>
</gene>
<keyword evidence="3" id="KW-1185">Reference proteome</keyword>
<keyword evidence="1" id="KW-0812">Transmembrane</keyword>
<evidence type="ECO:0000313" key="3">
    <source>
        <dbReference type="Proteomes" id="UP000004095"/>
    </source>
</evidence>
<reference evidence="2 3" key="1">
    <citation type="submission" date="2007-01" db="EMBL/GenBank/DDBJ databases">
        <authorList>
            <person name="Haygood M."/>
            <person name="Podell S."/>
            <person name="Anderson C."/>
            <person name="Hopkinson B."/>
            <person name="Roe K."/>
            <person name="Barbeau K."/>
            <person name="Gaasterland T."/>
            <person name="Ferriera S."/>
            <person name="Johnson J."/>
            <person name="Kravitz S."/>
            <person name="Beeson K."/>
            <person name="Sutton G."/>
            <person name="Rogers Y.-H."/>
            <person name="Friedman R."/>
            <person name="Frazier M."/>
            <person name="Venter J.C."/>
        </authorList>
    </citation>
    <scope>NUCLEOTIDE SEQUENCE [LARGE SCALE GENOMIC DNA]</scope>
    <source>
        <strain evidence="2 3">ATCC 23134</strain>
    </source>
</reference>
<keyword evidence="1" id="KW-1133">Transmembrane helix</keyword>
<dbReference type="Proteomes" id="UP000004095">
    <property type="component" value="Unassembled WGS sequence"/>
</dbReference>
<accession>A1ZIC7</accession>
<dbReference type="EMBL" id="AAWS01000009">
    <property type="protein sequence ID" value="EAY29795.1"/>
    <property type="molecule type" value="Genomic_DNA"/>
</dbReference>
<keyword evidence="1" id="KW-0472">Membrane</keyword>
<dbReference type="RefSeq" id="WP_004155589.1">
    <property type="nucleotide sequence ID" value="NZ_AAWS01000009.1"/>
</dbReference>